<reference evidence="2" key="1">
    <citation type="submission" date="2021-05" db="EMBL/GenBank/DDBJ databases">
        <title>The genome of the haptophyte Pavlova lutheri (Diacronema luteri, Pavlovales) - a model for lipid biosynthesis in eukaryotic algae.</title>
        <authorList>
            <person name="Hulatt C.J."/>
            <person name="Posewitz M.C."/>
        </authorList>
    </citation>
    <scope>NUCLEOTIDE SEQUENCE</scope>
    <source>
        <strain evidence="2">NIVA-4/92</strain>
    </source>
</reference>
<feature type="region of interest" description="Disordered" evidence="1">
    <location>
        <begin position="154"/>
        <end position="229"/>
    </location>
</feature>
<feature type="compositionally biased region" description="Low complexity" evidence="1">
    <location>
        <begin position="205"/>
        <end position="218"/>
    </location>
</feature>
<gene>
    <name evidence="2" type="ORF">KFE25_010800</name>
</gene>
<feature type="compositionally biased region" description="Basic and acidic residues" evidence="1">
    <location>
        <begin position="41"/>
        <end position="53"/>
    </location>
</feature>
<proteinExistence type="predicted"/>
<dbReference type="AlphaFoldDB" id="A0A8J6C8L7"/>
<evidence type="ECO:0000313" key="3">
    <source>
        <dbReference type="Proteomes" id="UP000751190"/>
    </source>
</evidence>
<accession>A0A8J6C8L7</accession>
<sequence>MAAPSGGRLVSLKGIHNEELDLSKVAPKPLARPAPSGASDDSVRPVKVRRLDGREEEIDPTAGTTWVMPRMSHPEKLVSNKAEALKRFAERKAREGTPDPEVERRAAEAAAEMQAKQQAREAARLAELAARPKWRNVGPGRVVTLSGAEPTRVSAAAAPAAPDGPRLVRLGSKDAPPPMLAQPETRVGVQRRARQPASKPPVLSRLAQPAAGLAAAPSRDARALIGAKR</sequence>
<protein>
    <submittedName>
        <fullName evidence="2">Uncharacterized protein</fullName>
    </submittedName>
</protein>
<dbReference type="Proteomes" id="UP000751190">
    <property type="component" value="Unassembled WGS sequence"/>
</dbReference>
<dbReference type="EMBL" id="JAGTXO010000030">
    <property type="protein sequence ID" value="KAG8460745.1"/>
    <property type="molecule type" value="Genomic_DNA"/>
</dbReference>
<keyword evidence="3" id="KW-1185">Reference proteome</keyword>
<evidence type="ECO:0000313" key="2">
    <source>
        <dbReference type="EMBL" id="KAG8460745.1"/>
    </source>
</evidence>
<organism evidence="2 3">
    <name type="scientific">Diacronema lutheri</name>
    <name type="common">Unicellular marine alga</name>
    <name type="synonym">Monochrysis lutheri</name>
    <dbReference type="NCBI Taxonomy" id="2081491"/>
    <lineage>
        <taxon>Eukaryota</taxon>
        <taxon>Haptista</taxon>
        <taxon>Haptophyta</taxon>
        <taxon>Pavlovophyceae</taxon>
        <taxon>Pavlovales</taxon>
        <taxon>Pavlovaceae</taxon>
        <taxon>Diacronema</taxon>
    </lineage>
</organism>
<name>A0A8J6C8L7_DIALT</name>
<comment type="caution">
    <text evidence="2">The sequence shown here is derived from an EMBL/GenBank/DDBJ whole genome shotgun (WGS) entry which is preliminary data.</text>
</comment>
<evidence type="ECO:0000256" key="1">
    <source>
        <dbReference type="SAM" id="MobiDB-lite"/>
    </source>
</evidence>
<feature type="region of interest" description="Disordered" evidence="1">
    <location>
        <begin position="1"/>
        <end position="74"/>
    </location>
</feature>